<reference evidence="2" key="2">
    <citation type="journal article" date="2023" name="BMC Genomics">
        <title>Pest status, molecular evolution, and epigenetic factors derived from the genome assembly of Frankliniella fusca, a thysanopteran phytovirus vector.</title>
        <authorList>
            <person name="Catto M.A."/>
            <person name="Labadie P.E."/>
            <person name="Jacobson A.L."/>
            <person name="Kennedy G.G."/>
            <person name="Srinivasan R."/>
            <person name="Hunt B.G."/>
        </authorList>
    </citation>
    <scope>NUCLEOTIDE SEQUENCE</scope>
    <source>
        <strain evidence="2">PL_HMW_Pooled</strain>
    </source>
</reference>
<feature type="transmembrane region" description="Helical" evidence="1">
    <location>
        <begin position="66"/>
        <end position="93"/>
    </location>
</feature>
<gene>
    <name evidence="2" type="ORF">KUF71_024937</name>
</gene>
<dbReference type="AlphaFoldDB" id="A0AAE1LTC7"/>
<name>A0AAE1LTC7_9NEOP</name>
<protein>
    <submittedName>
        <fullName evidence="2">UDP-N-acetylmuramoylalanine--D-glutamate ligase</fullName>
    </submittedName>
</protein>
<reference evidence="2" key="1">
    <citation type="submission" date="2021-07" db="EMBL/GenBank/DDBJ databases">
        <authorList>
            <person name="Catto M.A."/>
            <person name="Jacobson A."/>
            <person name="Kennedy G."/>
            <person name="Labadie P."/>
            <person name="Hunt B.G."/>
            <person name="Srinivasan R."/>
        </authorList>
    </citation>
    <scope>NUCLEOTIDE SEQUENCE</scope>
    <source>
        <strain evidence="2">PL_HMW_Pooled</strain>
        <tissue evidence="2">Head</tissue>
    </source>
</reference>
<accession>A0AAE1LTC7</accession>
<dbReference type="GO" id="GO:0016874">
    <property type="term" value="F:ligase activity"/>
    <property type="evidence" value="ECO:0007669"/>
    <property type="project" value="UniProtKB-KW"/>
</dbReference>
<comment type="caution">
    <text evidence="2">The sequence shown here is derived from an EMBL/GenBank/DDBJ whole genome shotgun (WGS) entry which is preliminary data.</text>
</comment>
<evidence type="ECO:0000256" key="1">
    <source>
        <dbReference type="SAM" id="Phobius"/>
    </source>
</evidence>
<keyword evidence="1" id="KW-0812">Transmembrane</keyword>
<keyword evidence="3" id="KW-1185">Reference proteome</keyword>
<organism evidence="2 3">
    <name type="scientific">Frankliniella fusca</name>
    <dbReference type="NCBI Taxonomy" id="407009"/>
    <lineage>
        <taxon>Eukaryota</taxon>
        <taxon>Metazoa</taxon>
        <taxon>Ecdysozoa</taxon>
        <taxon>Arthropoda</taxon>
        <taxon>Hexapoda</taxon>
        <taxon>Insecta</taxon>
        <taxon>Pterygota</taxon>
        <taxon>Neoptera</taxon>
        <taxon>Paraneoptera</taxon>
        <taxon>Thysanoptera</taxon>
        <taxon>Terebrantia</taxon>
        <taxon>Thripoidea</taxon>
        <taxon>Thripidae</taxon>
        <taxon>Frankliniella</taxon>
    </lineage>
</organism>
<keyword evidence="1" id="KW-0472">Membrane</keyword>
<proteinExistence type="predicted"/>
<evidence type="ECO:0000313" key="3">
    <source>
        <dbReference type="Proteomes" id="UP001219518"/>
    </source>
</evidence>
<evidence type="ECO:0000313" key="2">
    <source>
        <dbReference type="EMBL" id="KAK3931025.1"/>
    </source>
</evidence>
<dbReference type="EMBL" id="JAHWGI010001416">
    <property type="protein sequence ID" value="KAK3931025.1"/>
    <property type="molecule type" value="Genomic_DNA"/>
</dbReference>
<dbReference type="Proteomes" id="UP001219518">
    <property type="component" value="Unassembled WGS sequence"/>
</dbReference>
<sequence length="150" mass="16967">MQSTLEKQSYALRRHGAASSREAFPVLVPKSLLVGREVLRLERAKAMDGTKGSSTPLDRERRNMEYYSWISPFMWCLVVVDFWCAVGVVVVVYKLIAMDPALQEDLSRVHKKNNSGSALCIKGHISSREAFNRLTVCELIVVQVKLQQNL</sequence>
<keyword evidence="2" id="KW-0436">Ligase</keyword>
<keyword evidence="1" id="KW-1133">Transmembrane helix</keyword>